<sequence>MLNALSPWAVAASRYFTTDEKLELYKTEYASFVFQVHAAPDSIWVTVNRSSGAKVMFRAAFCPAGQLTVQYCIKTDSGVDIGTDSPTGAQRIHITIDNDDLPALHYQTTFTPAVPLFVPFWPRDIIISAEDNKPENTAGEVHVKQVGTRSGLLYFTAKDPAFGAVLYLQNLTALAPYNELTGTSAREVVGGQWPELGMSLAPAIDKPLPAGEPFIENGWK</sequence>
<dbReference type="Proteomes" id="UP000002215">
    <property type="component" value="Chromosome"/>
</dbReference>
<dbReference type="RefSeq" id="WP_012790340.1">
    <property type="nucleotide sequence ID" value="NC_013132.1"/>
</dbReference>
<reference evidence="2" key="1">
    <citation type="submission" date="2009-08" db="EMBL/GenBank/DDBJ databases">
        <title>The complete genome of Chitinophaga pinensis DSM 2588.</title>
        <authorList>
            <consortium name="US DOE Joint Genome Institute (JGI-PGF)"/>
            <person name="Lucas S."/>
            <person name="Copeland A."/>
            <person name="Lapidus A."/>
            <person name="Glavina del Rio T."/>
            <person name="Dalin E."/>
            <person name="Tice H."/>
            <person name="Bruce D."/>
            <person name="Goodwin L."/>
            <person name="Pitluck S."/>
            <person name="Kyrpides N."/>
            <person name="Mavromatis K."/>
            <person name="Ivanova N."/>
            <person name="Mikhailova N."/>
            <person name="Sims D."/>
            <person name="Meinche L."/>
            <person name="Brettin T."/>
            <person name="Detter J.C."/>
            <person name="Han C."/>
            <person name="Larimer F."/>
            <person name="Land M."/>
            <person name="Hauser L."/>
            <person name="Markowitz V."/>
            <person name="Cheng J.-F."/>
            <person name="Hugenholtz P."/>
            <person name="Woyke T."/>
            <person name="Wu D."/>
            <person name="Spring S."/>
            <person name="Klenk H.-P."/>
            <person name="Eisen J.A."/>
        </authorList>
    </citation>
    <scope>NUCLEOTIDE SEQUENCE [LARGE SCALE GENOMIC DNA]</scope>
    <source>
        <strain evidence="2">ATCC 43595 / DSM 2588 / LMG 13176 / NBRC 15968 / NCIMB 11800 / UQM 2034</strain>
    </source>
</reference>
<reference evidence="1 2" key="2">
    <citation type="journal article" date="2010" name="Stand. Genomic Sci.">
        <title>Complete genome sequence of Chitinophaga pinensis type strain (UQM 2034).</title>
        <authorList>
            <person name="Glavina Del Rio T."/>
            <person name="Abt B."/>
            <person name="Spring S."/>
            <person name="Lapidus A."/>
            <person name="Nolan M."/>
            <person name="Tice H."/>
            <person name="Copeland A."/>
            <person name="Cheng J.F."/>
            <person name="Chen F."/>
            <person name="Bruce D."/>
            <person name="Goodwin L."/>
            <person name="Pitluck S."/>
            <person name="Ivanova N."/>
            <person name="Mavromatis K."/>
            <person name="Mikhailova N."/>
            <person name="Pati A."/>
            <person name="Chen A."/>
            <person name="Palaniappan K."/>
            <person name="Land M."/>
            <person name="Hauser L."/>
            <person name="Chang Y.J."/>
            <person name="Jeffries C.D."/>
            <person name="Chain P."/>
            <person name="Saunders E."/>
            <person name="Detter J.C."/>
            <person name="Brettin T."/>
            <person name="Rohde M."/>
            <person name="Goker M."/>
            <person name="Bristow J."/>
            <person name="Eisen J.A."/>
            <person name="Markowitz V."/>
            <person name="Hugenholtz P."/>
            <person name="Kyrpides N.C."/>
            <person name="Klenk H.P."/>
            <person name="Lucas S."/>
        </authorList>
    </citation>
    <scope>NUCLEOTIDE SEQUENCE [LARGE SCALE GENOMIC DNA]</scope>
    <source>
        <strain evidence="2">ATCC 43595 / DSM 2588 / LMG 13176 / NBRC 15968 / NCIMB 11800 / UQM 2034</strain>
    </source>
</reference>
<accession>A0A979G3I8</accession>
<dbReference type="AlphaFoldDB" id="A0A979G3I8"/>
<gene>
    <name evidence="1" type="ordered locus">Cpin_2682</name>
</gene>
<name>A0A979G3I8_CHIPD</name>
<evidence type="ECO:0000313" key="1">
    <source>
        <dbReference type="EMBL" id="ACU60164.1"/>
    </source>
</evidence>
<protein>
    <submittedName>
        <fullName evidence="1">Uncharacterized protein</fullName>
    </submittedName>
</protein>
<dbReference type="EMBL" id="CP001699">
    <property type="protein sequence ID" value="ACU60164.1"/>
    <property type="molecule type" value="Genomic_DNA"/>
</dbReference>
<proteinExistence type="predicted"/>
<evidence type="ECO:0000313" key="2">
    <source>
        <dbReference type="Proteomes" id="UP000002215"/>
    </source>
</evidence>
<dbReference type="KEGG" id="cpi:Cpin_2682"/>
<dbReference type="OrthoDB" id="7520791at2"/>
<organism evidence="1 2">
    <name type="scientific">Chitinophaga pinensis (strain ATCC 43595 / DSM 2588 / LMG 13176 / NBRC 15968 / NCIMB 11800 / UQM 2034)</name>
    <dbReference type="NCBI Taxonomy" id="485918"/>
    <lineage>
        <taxon>Bacteria</taxon>
        <taxon>Pseudomonadati</taxon>
        <taxon>Bacteroidota</taxon>
        <taxon>Chitinophagia</taxon>
        <taxon>Chitinophagales</taxon>
        <taxon>Chitinophagaceae</taxon>
        <taxon>Chitinophaga</taxon>
    </lineage>
</organism>